<dbReference type="Proteomes" id="UP000190286">
    <property type="component" value="Unassembled WGS sequence"/>
</dbReference>
<name>A0A1T4WZS3_9FIRM</name>
<dbReference type="InterPro" id="IPR050226">
    <property type="entry name" value="NagZ_Beta-hexosaminidase"/>
</dbReference>
<evidence type="ECO:0000256" key="5">
    <source>
        <dbReference type="ARBA" id="ARBA00023295"/>
    </source>
</evidence>
<dbReference type="PANTHER" id="PTHR30480">
    <property type="entry name" value="BETA-HEXOSAMINIDASE-RELATED"/>
    <property type="match status" value="1"/>
</dbReference>
<feature type="domain" description="Glycoside hydrolase family 3 N-terminal" evidence="8">
    <location>
        <begin position="53"/>
        <end position="383"/>
    </location>
</feature>
<dbReference type="InterPro" id="IPR036962">
    <property type="entry name" value="Glyco_hydro_3_N_sf"/>
</dbReference>
<evidence type="ECO:0000256" key="3">
    <source>
        <dbReference type="ARBA" id="ARBA00012663"/>
    </source>
</evidence>
<gene>
    <name evidence="9" type="ORF">SAMN02745178_01227</name>
</gene>
<dbReference type="SUPFAM" id="SSF51445">
    <property type="entry name" value="(Trans)glycosidases"/>
    <property type="match status" value="1"/>
</dbReference>
<evidence type="ECO:0000259" key="8">
    <source>
        <dbReference type="Pfam" id="PF00933"/>
    </source>
</evidence>
<keyword evidence="5" id="KW-0326">Glycosidase</keyword>
<dbReference type="GO" id="GO:0005975">
    <property type="term" value="P:carbohydrate metabolic process"/>
    <property type="evidence" value="ECO:0007669"/>
    <property type="project" value="InterPro"/>
</dbReference>
<evidence type="ECO:0000313" key="9">
    <source>
        <dbReference type="EMBL" id="SKA82840.1"/>
    </source>
</evidence>
<feature type="chain" id="PRO_5039157957" description="beta-N-acetylhexosaminidase" evidence="7">
    <location>
        <begin position="20"/>
        <end position="391"/>
    </location>
</feature>
<evidence type="ECO:0000256" key="1">
    <source>
        <dbReference type="ARBA" id="ARBA00001231"/>
    </source>
</evidence>
<evidence type="ECO:0000256" key="2">
    <source>
        <dbReference type="ARBA" id="ARBA00005336"/>
    </source>
</evidence>
<dbReference type="RefSeq" id="WP_078784192.1">
    <property type="nucleotide sequence ID" value="NZ_FUYF01000005.1"/>
</dbReference>
<evidence type="ECO:0000256" key="7">
    <source>
        <dbReference type="SAM" id="SignalP"/>
    </source>
</evidence>
<dbReference type="EC" id="3.2.1.52" evidence="3"/>
<dbReference type="EMBL" id="FUYF01000005">
    <property type="protein sequence ID" value="SKA82840.1"/>
    <property type="molecule type" value="Genomic_DNA"/>
</dbReference>
<feature type="region of interest" description="Disordered" evidence="6">
    <location>
        <begin position="28"/>
        <end position="48"/>
    </location>
</feature>
<dbReference type="STRING" id="745368.SAMN02745178_01227"/>
<evidence type="ECO:0000313" key="10">
    <source>
        <dbReference type="Proteomes" id="UP000190286"/>
    </source>
</evidence>
<dbReference type="Pfam" id="PF00933">
    <property type="entry name" value="Glyco_hydro_3"/>
    <property type="match status" value="1"/>
</dbReference>
<comment type="catalytic activity">
    <reaction evidence="1">
        <text>Hydrolysis of terminal non-reducing N-acetyl-D-hexosamine residues in N-acetyl-beta-D-hexosaminides.</text>
        <dbReference type="EC" id="3.2.1.52"/>
    </reaction>
</comment>
<organism evidence="9 10">
    <name type="scientific">Gemmiger formicilis</name>
    <dbReference type="NCBI Taxonomy" id="745368"/>
    <lineage>
        <taxon>Bacteria</taxon>
        <taxon>Bacillati</taxon>
        <taxon>Bacillota</taxon>
        <taxon>Clostridia</taxon>
        <taxon>Eubacteriales</taxon>
        <taxon>Gemmiger</taxon>
    </lineage>
</organism>
<dbReference type="GO" id="GO:0009254">
    <property type="term" value="P:peptidoglycan turnover"/>
    <property type="evidence" value="ECO:0007669"/>
    <property type="project" value="TreeGrafter"/>
</dbReference>
<accession>A0A1T4WZS3</accession>
<comment type="similarity">
    <text evidence="2">Belongs to the glycosyl hydrolase 3 family.</text>
</comment>
<feature type="compositionally biased region" description="Pro residues" evidence="6">
    <location>
        <begin position="29"/>
        <end position="43"/>
    </location>
</feature>
<reference evidence="9 10" key="1">
    <citation type="submission" date="2017-02" db="EMBL/GenBank/DDBJ databases">
        <authorList>
            <person name="Peterson S.W."/>
        </authorList>
    </citation>
    <scope>NUCLEOTIDE SEQUENCE [LARGE SCALE GENOMIC DNA]</scope>
    <source>
        <strain evidence="9 10">ATCC 27749</strain>
    </source>
</reference>
<dbReference type="PROSITE" id="PS51257">
    <property type="entry name" value="PROKAR_LIPOPROTEIN"/>
    <property type="match status" value="1"/>
</dbReference>
<dbReference type="InterPro" id="IPR017853">
    <property type="entry name" value="GH"/>
</dbReference>
<evidence type="ECO:0000256" key="6">
    <source>
        <dbReference type="SAM" id="MobiDB-lite"/>
    </source>
</evidence>
<keyword evidence="7" id="KW-0732">Signal</keyword>
<keyword evidence="10" id="KW-1185">Reference proteome</keyword>
<feature type="signal peptide" evidence="7">
    <location>
        <begin position="1"/>
        <end position="19"/>
    </location>
</feature>
<keyword evidence="4" id="KW-0378">Hydrolase</keyword>
<dbReference type="PANTHER" id="PTHR30480:SF13">
    <property type="entry name" value="BETA-HEXOSAMINIDASE"/>
    <property type="match status" value="1"/>
</dbReference>
<dbReference type="OrthoDB" id="9805821at2"/>
<dbReference type="InterPro" id="IPR001764">
    <property type="entry name" value="Glyco_hydro_3_N"/>
</dbReference>
<dbReference type="AlphaFoldDB" id="A0A1T4WZS3"/>
<proteinExistence type="inferred from homology"/>
<evidence type="ECO:0000256" key="4">
    <source>
        <dbReference type="ARBA" id="ARBA00022801"/>
    </source>
</evidence>
<dbReference type="Gene3D" id="3.20.20.300">
    <property type="entry name" value="Glycoside hydrolase, family 3, N-terminal domain"/>
    <property type="match status" value="1"/>
</dbReference>
<dbReference type="GeneID" id="93337703"/>
<sequence length="391" mass="40389">MKRLLLPALLLTTLTACTAAPAGTLPAAAPTPTPASTPAPTAAPAPADALTQEEKIGQLFIIRPDALDLTLPQETINDAKADGVTMLTDAMRETLQAYPVGGICQFGKNITDPEQLAQFNADLQAASRTPLFIAVDEEGGAVARLANHPAFDLPQYESAAAVGASGDPADACAMGQTIGAYLKEYGFNMDFAPDADVNTNPDNPIIGTRAFSSDAATAAEMAAAAADGLRTSGILPTLKHFPGHGDTAEDSHTALAVTYKTLDELQACELLPFAADTGLHAVMVGHIAAPNVTGDGTPATLSPQLVALIPDAENTLIVTDSLAMDAITAAYTPGEAAVQALQAGCDVLLMPNSLPEAYAAVLEAVQNGTISEERLDRSVNKILLYKQQFAS</sequence>
<dbReference type="GO" id="GO:0004563">
    <property type="term" value="F:beta-N-acetylhexosaminidase activity"/>
    <property type="evidence" value="ECO:0007669"/>
    <property type="project" value="UniProtKB-EC"/>
</dbReference>
<protein>
    <recommendedName>
        <fullName evidence="3">beta-N-acetylhexosaminidase</fullName>
        <ecNumber evidence="3">3.2.1.52</ecNumber>
    </recommendedName>
</protein>